<dbReference type="STRING" id="59922.P9303_28381"/>
<dbReference type="InterPro" id="IPR001650">
    <property type="entry name" value="Helicase_C-like"/>
</dbReference>
<accession>A2CDK8</accession>
<evidence type="ECO:0000256" key="1">
    <source>
        <dbReference type="ARBA" id="ARBA00022801"/>
    </source>
</evidence>
<dbReference type="FunFam" id="3.40.50.300:FF:000533">
    <property type="entry name" value="Helicase, Snf2 family"/>
    <property type="match status" value="1"/>
</dbReference>
<evidence type="ECO:0000313" key="6">
    <source>
        <dbReference type="Proteomes" id="UP000002274"/>
    </source>
</evidence>
<dbReference type="GO" id="GO:0004386">
    <property type="term" value="F:helicase activity"/>
    <property type="evidence" value="ECO:0007669"/>
    <property type="project" value="UniProtKB-KW"/>
</dbReference>
<proteinExistence type="predicted"/>
<evidence type="ECO:0000259" key="4">
    <source>
        <dbReference type="PROSITE" id="PS51194"/>
    </source>
</evidence>
<dbReference type="InterPro" id="IPR014001">
    <property type="entry name" value="Helicase_ATP-bd"/>
</dbReference>
<dbReference type="CDD" id="cd18012">
    <property type="entry name" value="DEXQc_arch_SWI2_SNF2"/>
    <property type="match status" value="1"/>
</dbReference>
<feature type="region of interest" description="Disordered" evidence="2">
    <location>
        <begin position="117"/>
        <end position="143"/>
    </location>
</feature>
<evidence type="ECO:0000313" key="5">
    <source>
        <dbReference type="EMBL" id="ABM79568.1"/>
    </source>
</evidence>
<dbReference type="HOGENOM" id="CLU_000315_21_8_3"/>
<dbReference type="InterPro" id="IPR022138">
    <property type="entry name" value="DUF3670"/>
</dbReference>
<gene>
    <name evidence="5" type="primary">hepA</name>
    <name evidence="5" type="ordered locus">P9303_28381</name>
</gene>
<dbReference type="GO" id="GO:0005524">
    <property type="term" value="F:ATP binding"/>
    <property type="evidence" value="ECO:0007669"/>
    <property type="project" value="InterPro"/>
</dbReference>
<feature type="domain" description="Helicase C-terminal" evidence="4">
    <location>
        <begin position="929"/>
        <end position="1083"/>
    </location>
</feature>
<dbReference type="Proteomes" id="UP000002274">
    <property type="component" value="Chromosome"/>
</dbReference>
<dbReference type="Pfam" id="PF00271">
    <property type="entry name" value="Helicase_C"/>
    <property type="match status" value="1"/>
</dbReference>
<dbReference type="InterPro" id="IPR000330">
    <property type="entry name" value="SNF2_N"/>
</dbReference>
<protein>
    <submittedName>
        <fullName evidence="5">Superfamily II DNA/RNA helicases, SNF2 family</fullName>
    </submittedName>
</protein>
<dbReference type="PROSITE" id="PS51194">
    <property type="entry name" value="HELICASE_CTER"/>
    <property type="match status" value="1"/>
</dbReference>
<dbReference type="Gene3D" id="3.40.50.300">
    <property type="entry name" value="P-loop containing nucleotide triphosphate hydrolases"/>
    <property type="match status" value="1"/>
</dbReference>
<dbReference type="CDD" id="cd18793">
    <property type="entry name" value="SF2_C_SNF"/>
    <property type="match status" value="1"/>
</dbReference>
<feature type="domain" description="Helicase ATP-binding" evidence="3">
    <location>
        <begin position="631"/>
        <end position="800"/>
    </location>
</feature>
<dbReference type="InterPro" id="IPR027417">
    <property type="entry name" value="P-loop_NTPase"/>
</dbReference>
<keyword evidence="5" id="KW-0347">Helicase</keyword>
<reference evidence="5 6" key="1">
    <citation type="journal article" date="2007" name="PLoS Genet.">
        <title>Patterns and implications of gene gain and loss in the evolution of Prochlorococcus.</title>
        <authorList>
            <person name="Kettler G.C."/>
            <person name="Martiny A.C."/>
            <person name="Huang K."/>
            <person name="Zucker J."/>
            <person name="Coleman M.L."/>
            <person name="Rodrigue S."/>
            <person name="Chen F."/>
            <person name="Lapidus A."/>
            <person name="Ferriera S."/>
            <person name="Johnson J."/>
            <person name="Steglich C."/>
            <person name="Church G.M."/>
            <person name="Richardson P."/>
            <person name="Chisholm S.W."/>
        </authorList>
    </citation>
    <scope>NUCLEOTIDE SEQUENCE [LARGE SCALE GENOMIC DNA]</scope>
    <source>
        <strain evidence="5 6">MIT 9303</strain>
    </source>
</reference>
<evidence type="ECO:0000259" key="3">
    <source>
        <dbReference type="PROSITE" id="PS51192"/>
    </source>
</evidence>
<dbReference type="InterPro" id="IPR038718">
    <property type="entry name" value="SNF2-like_sf"/>
</dbReference>
<keyword evidence="1" id="KW-0378">Hydrolase</keyword>
<dbReference type="SMART" id="SM00487">
    <property type="entry name" value="DEXDc"/>
    <property type="match status" value="1"/>
</dbReference>
<dbReference type="PANTHER" id="PTHR10799">
    <property type="entry name" value="SNF2/RAD54 HELICASE FAMILY"/>
    <property type="match status" value="1"/>
</dbReference>
<dbReference type="KEGG" id="pmf:P9303_28381"/>
<organism evidence="5 6">
    <name type="scientific">Prochlorococcus marinus (strain MIT 9303)</name>
    <dbReference type="NCBI Taxonomy" id="59922"/>
    <lineage>
        <taxon>Bacteria</taxon>
        <taxon>Bacillati</taxon>
        <taxon>Cyanobacteriota</taxon>
        <taxon>Cyanophyceae</taxon>
        <taxon>Synechococcales</taxon>
        <taxon>Prochlorococcaceae</taxon>
        <taxon>Prochlorococcus</taxon>
    </lineage>
</organism>
<dbReference type="InterPro" id="IPR049730">
    <property type="entry name" value="SNF2/RAD54-like_C"/>
</dbReference>
<sequence length="1099" mass="122485">MIGCGTPAWMVAVDRQCTPAPRNPTHTFCVAAMSLLHATWLPAIRTPTSSGRPALLVWADTWRVATPAGPAATPALHPFTLNPDDLRAWLIERDLLPDEIIDATACLTLPSRTVKPRSKAKNVSTESDEDKDHKTSWTGLPLQAGEPIPKQTEWWPWQVQGLAVEPAAATAWLSKLPLSGDHPDLADELRWWSHLQRWALSMIARGRWLPQVELSKGEGYPHRARWTPLLNREDDRRRLEDLAAQLPLVATCALPWREPTGRRSNRMTRLRPEAMRAANPVASCRPRSGRLRVASLLEELLDAQLRTGFEASEQGLDPLLTAWQEALGSDSGVINLPDEEAERLATASNHWREGVAGNVAPARACLELFTPGEGEDLWELRFALQAEADPTIKVPAAAAWAAGPKVLQLGEIRVEHPGEVLLEGMGRALTVFAPIERGLDSATPEAMQLTPAEAFVLVRTAAAQLRDVGVGVELPASLSGGLASRLGLAIKAELSERSRGFTLGETLDWSWELMIGGVTLTLRELERLASKRSPLVNHKGAWIELRPNDLKNAEHFCSVNPGISLDDALRLTATDGDTLMRLPVHRFEAGPRLQAVLEQYHQQKAPDPLPAPEGFCGQLRPYQERGLGWLAFLHRFDQGACLADDMGLGKTIQLLAFLQHLKAEQELKRPVLLIAPTSVLTNWKREALAFTPELNVREHYGPRRPSTPAALKKALKGLDLVLTSYGLLQRDSELLETVDWQGVVIDEAQAIKNPNAKQSQAARDMGRPDKNNRFRIALTGTPVENRVSELWALMDFLNPRVLGEEDFFRQRYRLPIERYGDMSSLRDLKGRVGPFILRRLKTDKAIISDLPEKVELSEWVGLSKEQAALYRNTVDETLEAIARAPSGQRHGKVLGLLTRLKQICNHPALALKEKTVAKGFMDRSAKLLRLEEILEEVIEAGDRALLFTQFAEWGHLLKAYLQQRWRFEVPFLHGSTSKTERQAMVDRFQEDPRGPQLFLLSLKAGGVGLNLTRASHVFHVDRWWNPAVENQATDRAYRIGQTNRVMVHKFITSGSVEEKIDRMIREKSRLAEDIIGSGEDWLGGLGVSQLRELVALEDS</sequence>
<dbReference type="SUPFAM" id="SSF52540">
    <property type="entry name" value="P-loop containing nucleoside triphosphate hydrolases"/>
    <property type="match status" value="2"/>
</dbReference>
<dbReference type="SMART" id="SM00490">
    <property type="entry name" value="HELICc"/>
    <property type="match status" value="1"/>
</dbReference>
<name>A2CDK8_PROM3</name>
<dbReference type="AlphaFoldDB" id="A2CDK8"/>
<dbReference type="GO" id="GO:0016787">
    <property type="term" value="F:hydrolase activity"/>
    <property type="evidence" value="ECO:0007669"/>
    <property type="project" value="UniProtKB-KW"/>
</dbReference>
<keyword evidence="5" id="KW-0067">ATP-binding</keyword>
<dbReference type="Pfam" id="PF00176">
    <property type="entry name" value="SNF2-rel_dom"/>
    <property type="match status" value="1"/>
</dbReference>
<dbReference type="Gene3D" id="3.40.50.10810">
    <property type="entry name" value="Tandem AAA-ATPase domain"/>
    <property type="match status" value="1"/>
</dbReference>
<dbReference type="PROSITE" id="PS51192">
    <property type="entry name" value="HELICASE_ATP_BIND_1"/>
    <property type="match status" value="1"/>
</dbReference>
<keyword evidence="5" id="KW-0547">Nucleotide-binding</keyword>
<evidence type="ECO:0000256" key="2">
    <source>
        <dbReference type="SAM" id="MobiDB-lite"/>
    </source>
</evidence>
<dbReference type="EMBL" id="CP000554">
    <property type="protein sequence ID" value="ABM79568.1"/>
    <property type="molecule type" value="Genomic_DNA"/>
</dbReference>
<dbReference type="Pfam" id="PF12419">
    <property type="entry name" value="DUF3670"/>
    <property type="match status" value="1"/>
</dbReference>